<evidence type="ECO:0000256" key="8">
    <source>
        <dbReference type="ARBA" id="ARBA00023136"/>
    </source>
</evidence>
<feature type="transmembrane region" description="Helical" evidence="9">
    <location>
        <begin position="176"/>
        <end position="209"/>
    </location>
</feature>
<keyword evidence="4" id="KW-0410">Iron transport</keyword>
<evidence type="ECO:0000256" key="1">
    <source>
        <dbReference type="ARBA" id="ARBA00004141"/>
    </source>
</evidence>
<evidence type="ECO:0000259" key="10">
    <source>
        <dbReference type="Pfam" id="PF01545"/>
    </source>
</evidence>
<comment type="subcellular location">
    <subcellularLocation>
        <location evidence="1">Membrane</location>
        <topology evidence="1">Multi-pass membrane protein</topology>
    </subcellularLocation>
</comment>
<keyword evidence="6" id="KW-0862">Zinc</keyword>
<dbReference type="Gene3D" id="3.30.70.1350">
    <property type="entry name" value="Cation efflux protein, cytoplasmic domain"/>
    <property type="match status" value="1"/>
</dbReference>
<dbReference type="PANTHER" id="PTHR43840">
    <property type="entry name" value="MITOCHONDRIAL METAL TRANSPORTER 1-RELATED"/>
    <property type="match status" value="1"/>
</dbReference>
<feature type="transmembrane region" description="Helical" evidence="9">
    <location>
        <begin position="21"/>
        <end position="46"/>
    </location>
</feature>
<evidence type="ECO:0000256" key="4">
    <source>
        <dbReference type="ARBA" id="ARBA00022496"/>
    </source>
</evidence>
<gene>
    <name evidence="12" type="ORF">QVZ43_09420</name>
</gene>
<dbReference type="InterPro" id="IPR058533">
    <property type="entry name" value="Cation_efflux_TM"/>
</dbReference>
<keyword evidence="13" id="KW-1185">Reference proteome</keyword>
<keyword evidence="5 9" id="KW-0812">Transmembrane</keyword>
<dbReference type="NCBIfam" id="TIGR01297">
    <property type="entry name" value="CDF"/>
    <property type="match status" value="1"/>
</dbReference>
<dbReference type="InterPro" id="IPR027469">
    <property type="entry name" value="Cation_efflux_TMD_sf"/>
</dbReference>
<evidence type="ECO:0000256" key="9">
    <source>
        <dbReference type="SAM" id="Phobius"/>
    </source>
</evidence>
<keyword evidence="6" id="KW-0406">Ion transport</keyword>
<evidence type="ECO:0000256" key="3">
    <source>
        <dbReference type="ARBA" id="ARBA00022448"/>
    </source>
</evidence>
<dbReference type="InterPro" id="IPR050291">
    <property type="entry name" value="CDF_Transporter"/>
</dbReference>
<evidence type="ECO:0000313" key="13">
    <source>
        <dbReference type="Proteomes" id="UP001168640"/>
    </source>
</evidence>
<dbReference type="InterPro" id="IPR036837">
    <property type="entry name" value="Cation_efflux_CTD_sf"/>
</dbReference>
<dbReference type="InterPro" id="IPR027470">
    <property type="entry name" value="Cation_efflux_CTD"/>
</dbReference>
<name>A0ABT8W1B9_9GAMM</name>
<evidence type="ECO:0000256" key="7">
    <source>
        <dbReference type="ARBA" id="ARBA00022989"/>
    </source>
</evidence>
<feature type="transmembrane region" description="Helical" evidence="9">
    <location>
        <begin position="94"/>
        <end position="112"/>
    </location>
</feature>
<reference evidence="12" key="1">
    <citation type="submission" date="2023-07" db="EMBL/GenBank/DDBJ databases">
        <title>Marinobacter sp. chi1 genome sequencing and assembly.</title>
        <authorList>
            <person name="Park S."/>
        </authorList>
    </citation>
    <scope>NUCLEOTIDE SEQUENCE</scope>
    <source>
        <strain evidence="12">Chi1</strain>
    </source>
</reference>
<comment type="caution">
    <text evidence="12">The sequence shown here is derived from an EMBL/GenBank/DDBJ whole genome shotgun (WGS) entry which is preliminary data.</text>
</comment>
<dbReference type="PANTHER" id="PTHR43840:SF15">
    <property type="entry name" value="MITOCHONDRIAL METAL TRANSPORTER 1-RELATED"/>
    <property type="match status" value="1"/>
</dbReference>
<dbReference type="SUPFAM" id="SSF160240">
    <property type="entry name" value="Cation efflux protein cytoplasmic domain-like"/>
    <property type="match status" value="1"/>
</dbReference>
<keyword evidence="7 9" id="KW-1133">Transmembrane helix</keyword>
<evidence type="ECO:0000256" key="2">
    <source>
        <dbReference type="ARBA" id="ARBA00010212"/>
    </source>
</evidence>
<protein>
    <submittedName>
        <fullName evidence="12">Cation diffusion facilitator family transporter</fullName>
    </submittedName>
</protein>
<evidence type="ECO:0000256" key="6">
    <source>
        <dbReference type="ARBA" id="ARBA00022906"/>
    </source>
</evidence>
<dbReference type="Pfam" id="PF16916">
    <property type="entry name" value="ZT_dimer"/>
    <property type="match status" value="1"/>
</dbReference>
<dbReference type="RefSeq" id="WP_302909736.1">
    <property type="nucleotide sequence ID" value="NZ_JAUMIS010000002.1"/>
</dbReference>
<accession>A0ABT8W1B9</accession>
<dbReference type="SUPFAM" id="SSF161111">
    <property type="entry name" value="Cation efflux protein transmembrane domain-like"/>
    <property type="match status" value="1"/>
</dbReference>
<evidence type="ECO:0000256" key="5">
    <source>
        <dbReference type="ARBA" id="ARBA00022692"/>
    </source>
</evidence>
<evidence type="ECO:0000313" key="12">
    <source>
        <dbReference type="EMBL" id="MDO3721943.1"/>
    </source>
</evidence>
<dbReference type="Proteomes" id="UP001168640">
    <property type="component" value="Unassembled WGS sequence"/>
</dbReference>
<sequence>MNDLPQADSARRDNYSAEARAASKVTIIGMILDAVLGVIKVIAGAVFHSQALLVDGIHSFSDVASDLVVLGVMRVSRQEPDEDHPYGHQRIETLGTLVLGSILIAVGAALAWENILRLWQGQADIIPGWPVLAAAGLSVVGKEWIYHYTRRVGIQIRSDLIIANAWHSRTDAFSSVIVVVSTLGAMFGLVWLDVVAAIVIAVIIIHIGWKFTWDSVKELVDTSISPEDTEMLKSIARNTDGVRNIHELRSRKMGQDILLDVHLVVRPDISVSEGHQIGVQVASGMREALENIRDINFHIDAENDEELSPTSEELPSRGDIQRTLEKHISDYPTKTRLRLHYLKNKVHLELFLDSDADTLNEAEVHKAMTGYPWFGSVRVWVKNS</sequence>
<comment type="similarity">
    <text evidence="2">Belongs to the cation diffusion facilitator (CDF) transporter (TC 2.A.4) family. FieF subfamily.</text>
</comment>
<feature type="domain" description="Cation efflux protein transmembrane" evidence="10">
    <location>
        <begin position="27"/>
        <end position="220"/>
    </location>
</feature>
<feature type="domain" description="Cation efflux protein cytoplasmic" evidence="11">
    <location>
        <begin position="225"/>
        <end position="301"/>
    </location>
</feature>
<evidence type="ECO:0000259" key="11">
    <source>
        <dbReference type="Pfam" id="PF16916"/>
    </source>
</evidence>
<dbReference type="Pfam" id="PF01545">
    <property type="entry name" value="Cation_efflux"/>
    <property type="match status" value="1"/>
</dbReference>
<proteinExistence type="inferred from homology"/>
<keyword evidence="6" id="KW-0864">Zinc transport</keyword>
<keyword evidence="8 9" id="KW-0472">Membrane</keyword>
<organism evidence="12 13">
    <name type="scientific">Marinobacter suaedae</name>
    <dbReference type="NCBI Taxonomy" id="3057675"/>
    <lineage>
        <taxon>Bacteria</taxon>
        <taxon>Pseudomonadati</taxon>
        <taxon>Pseudomonadota</taxon>
        <taxon>Gammaproteobacteria</taxon>
        <taxon>Pseudomonadales</taxon>
        <taxon>Marinobacteraceae</taxon>
        <taxon>Marinobacter</taxon>
    </lineage>
</organism>
<dbReference type="EMBL" id="JAUMIS010000002">
    <property type="protein sequence ID" value="MDO3721943.1"/>
    <property type="molecule type" value="Genomic_DNA"/>
</dbReference>
<dbReference type="InterPro" id="IPR002524">
    <property type="entry name" value="Cation_efflux"/>
</dbReference>
<dbReference type="Gene3D" id="1.20.1510.10">
    <property type="entry name" value="Cation efflux protein transmembrane domain"/>
    <property type="match status" value="1"/>
</dbReference>
<keyword evidence="3" id="KW-0813">Transport</keyword>
<keyword evidence="4" id="KW-0408">Iron</keyword>